<evidence type="ECO:0000256" key="10">
    <source>
        <dbReference type="ARBA" id="ARBA00022967"/>
    </source>
</evidence>
<comment type="function">
    <text evidence="1">Core subunit of the mitochondrial membrane respiratory chain NADH dehydrogenase (Complex I) that is believed to belong to the minimal assembly required for catalysis. Complex I functions in the transfer of electrons from NADH to the respiratory chain. The immediate electron acceptor for the enzyme is believed to be ubiquinone.</text>
</comment>
<comment type="similarity">
    <text evidence="3 18">Belongs to the complex I subunit 2 family.</text>
</comment>
<evidence type="ECO:0000256" key="18">
    <source>
        <dbReference type="RuleBase" id="RU003403"/>
    </source>
</evidence>
<keyword evidence="8 18" id="KW-0812">Transmembrane</keyword>
<feature type="transmembrane region" description="Helical" evidence="18">
    <location>
        <begin position="238"/>
        <end position="259"/>
    </location>
</feature>
<keyword evidence="13 18" id="KW-0520">NAD</keyword>
<accession>A0A6G7GBJ5</accession>
<feature type="domain" description="NADH:quinone oxidoreductase/Mrp antiporter transmembrane" evidence="19">
    <location>
        <begin position="23"/>
        <end position="287"/>
    </location>
</feature>
<evidence type="ECO:0000313" key="20">
    <source>
        <dbReference type="EMBL" id="QIH95777.1"/>
    </source>
</evidence>
<evidence type="ECO:0000256" key="14">
    <source>
        <dbReference type="ARBA" id="ARBA00023075"/>
    </source>
</evidence>
<reference evidence="20" key="1">
    <citation type="submission" date="2019-07" db="EMBL/GenBank/DDBJ databases">
        <authorList>
            <person name="Miao X.-Q."/>
        </authorList>
    </citation>
    <scope>NUCLEOTIDE SEQUENCE</scope>
</reference>
<feature type="transmembrane region" description="Helical" evidence="18">
    <location>
        <begin position="98"/>
        <end position="116"/>
    </location>
</feature>
<dbReference type="GO" id="GO:0008137">
    <property type="term" value="F:NADH dehydrogenase (ubiquinone) activity"/>
    <property type="evidence" value="ECO:0007669"/>
    <property type="project" value="UniProtKB-EC"/>
</dbReference>
<evidence type="ECO:0000256" key="17">
    <source>
        <dbReference type="ARBA" id="ARBA00049551"/>
    </source>
</evidence>
<evidence type="ECO:0000256" key="3">
    <source>
        <dbReference type="ARBA" id="ARBA00007012"/>
    </source>
</evidence>
<dbReference type="CTD" id="4536"/>
<sequence length="344" mass="40490">MNNLSKILFLMMVWLGSFMVISANSWLGLWMGLEINLLAFIPIIVSKNNLNNSEASLNYFLIQAFASTILLFSMIFLIINDNFMFMNSLIFNNMHMKLIILALMMKLGAPPFHFWFPNVMENISWINGFIMMTWQKLGPMMVLSYFINTNFIFIMFILISTFVGAIGGLNQISLRKLLAFSSINHLGWMFAALIYNETIWLMYFVIYTFMNFCLIYMFKILQIFYLNQVYSIFMGSSFLKVSLLTSMLSLGGLPPFLGFAPKWIIIQSLSFMNMNLMNLFLICMSLVTLFYYLKICTAAFLFNYSEFNFFYKKFFFSNNYLFMMKFNFLSMFGFFIIIELMYFM</sequence>
<name>A0A6G7GBJ5_9DIPT</name>
<protein>
    <recommendedName>
        <fullName evidence="5 18">NADH-ubiquinone oxidoreductase chain 2</fullName>
        <ecNumber evidence="4 18">7.1.1.2</ecNumber>
    </recommendedName>
</protein>
<feature type="transmembrane region" description="Helical" evidence="18">
    <location>
        <begin position="322"/>
        <end position="343"/>
    </location>
</feature>
<dbReference type="GeneID" id="54101196"/>
<keyword evidence="14 18" id="KW-0830">Ubiquinone</keyword>
<comment type="subcellular location">
    <subcellularLocation>
        <location evidence="2 18">Mitochondrion inner membrane</location>
        <topology evidence="2 18">Multi-pass membrane protein</topology>
    </subcellularLocation>
</comment>
<evidence type="ECO:0000256" key="16">
    <source>
        <dbReference type="ARBA" id="ARBA00023136"/>
    </source>
</evidence>
<feature type="transmembrane region" description="Helical" evidence="18">
    <location>
        <begin position="57"/>
        <end position="78"/>
    </location>
</feature>
<evidence type="ECO:0000256" key="6">
    <source>
        <dbReference type="ARBA" id="ARBA00022448"/>
    </source>
</evidence>
<evidence type="ECO:0000256" key="7">
    <source>
        <dbReference type="ARBA" id="ARBA00022660"/>
    </source>
</evidence>
<evidence type="ECO:0000256" key="4">
    <source>
        <dbReference type="ARBA" id="ARBA00012944"/>
    </source>
</evidence>
<evidence type="ECO:0000256" key="13">
    <source>
        <dbReference type="ARBA" id="ARBA00023027"/>
    </source>
</evidence>
<comment type="function">
    <text evidence="18">Core subunit of the mitochondrial membrane respiratory chain NADH dehydrogenase (Complex I) which catalyzes electron transfer from NADH through the respiratory chain, using ubiquinone as an electron acceptor. Essential for the catalytic activity and assembly of complex I.</text>
</comment>
<evidence type="ECO:0000256" key="5">
    <source>
        <dbReference type="ARBA" id="ARBA00021008"/>
    </source>
</evidence>
<comment type="catalytic activity">
    <reaction evidence="17 18">
        <text>a ubiquinone + NADH + 5 H(+)(in) = a ubiquinol + NAD(+) + 4 H(+)(out)</text>
        <dbReference type="Rhea" id="RHEA:29091"/>
        <dbReference type="Rhea" id="RHEA-COMP:9565"/>
        <dbReference type="Rhea" id="RHEA-COMP:9566"/>
        <dbReference type="ChEBI" id="CHEBI:15378"/>
        <dbReference type="ChEBI" id="CHEBI:16389"/>
        <dbReference type="ChEBI" id="CHEBI:17976"/>
        <dbReference type="ChEBI" id="CHEBI:57540"/>
        <dbReference type="ChEBI" id="CHEBI:57945"/>
        <dbReference type="EC" id="7.1.1.2"/>
    </reaction>
</comment>
<evidence type="ECO:0000259" key="19">
    <source>
        <dbReference type="Pfam" id="PF00361"/>
    </source>
</evidence>
<evidence type="ECO:0000256" key="15">
    <source>
        <dbReference type="ARBA" id="ARBA00023128"/>
    </source>
</evidence>
<feature type="transmembrane region" description="Helical" evidence="18">
    <location>
        <begin position="142"/>
        <end position="165"/>
    </location>
</feature>
<keyword evidence="9 18" id="KW-0999">Mitochondrion inner membrane</keyword>
<dbReference type="InterPro" id="IPR001750">
    <property type="entry name" value="ND/Mrp_TM"/>
</dbReference>
<gene>
    <name evidence="20" type="primary">ND2</name>
</gene>
<organism evidence="20">
    <name type="scientific">Dolichosciara megumiae</name>
    <dbReference type="NCBI Taxonomy" id="2715056"/>
    <lineage>
        <taxon>Eukaryota</taxon>
        <taxon>Metazoa</taxon>
        <taxon>Ecdysozoa</taxon>
        <taxon>Arthropoda</taxon>
        <taxon>Hexapoda</taxon>
        <taxon>Insecta</taxon>
        <taxon>Pterygota</taxon>
        <taxon>Neoptera</taxon>
        <taxon>Endopterygota</taxon>
        <taxon>Diptera</taxon>
        <taxon>Nematocera</taxon>
        <taxon>Sciaroidea</taxon>
        <taxon>Sciaridae</taxon>
        <taxon>Dolichosciara</taxon>
    </lineage>
</organism>
<evidence type="ECO:0000256" key="8">
    <source>
        <dbReference type="ARBA" id="ARBA00022692"/>
    </source>
</evidence>
<dbReference type="GO" id="GO:0006120">
    <property type="term" value="P:mitochondrial electron transport, NADH to ubiquinone"/>
    <property type="evidence" value="ECO:0007669"/>
    <property type="project" value="InterPro"/>
</dbReference>
<dbReference type="GO" id="GO:0005743">
    <property type="term" value="C:mitochondrial inner membrane"/>
    <property type="evidence" value="ECO:0007669"/>
    <property type="project" value="UniProtKB-SubCell"/>
</dbReference>
<geneLocation type="mitochondrion" evidence="20"/>
<evidence type="ECO:0000256" key="1">
    <source>
        <dbReference type="ARBA" id="ARBA00003257"/>
    </source>
</evidence>
<keyword evidence="15 18" id="KW-0496">Mitochondrion</keyword>
<keyword evidence="11 18" id="KW-0249">Electron transport</keyword>
<keyword evidence="16 18" id="KW-0472">Membrane</keyword>
<feature type="transmembrane region" description="Helical" evidence="18">
    <location>
        <begin position="201"/>
        <end position="226"/>
    </location>
</feature>
<dbReference type="RefSeq" id="YP_009745919.1">
    <property type="nucleotide sequence ID" value="NC_046768.1"/>
</dbReference>
<evidence type="ECO:0000256" key="11">
    <source>
        <dbReference type="ARBA" id="ARBA00022982"/>
    </source>
</evidence>
<dbReference type="PANTHER" id="PTHR46552:SF1">
    <property type="entry name" value="NADH-UBIQUINONE OXIDOREDUCTASE CHAIN 2"/>
    <property type="match status" value="1"/>
</dbReference>
<evidence type="ECO:0000256" key="2">
    <source>
        <dbReference type="ARBA" id="ARBA00004448"/>
    </source>
</evidence>
<dbReference type="EMBL" id="MN161588">
    <property type="protein sequence ID" value="QIH95777.1"/>
    <property type="molecule type" value="Genomic_DNA"/>
</dbReference>
<dbReference type="Pfam" id="PF00361">
    <property type="entry name" value="Proton_antipo_M"/>
    <property type="match status" value="1"/>
</dbReference>
<keyword evidence="12 18" id="KW-1133">Transmembrane helix</keyword>
<dbReference type="PRINTS" id="PR01436">
    <property type="entry name" value="NADHDHGNASE2"/>
</dbReference>
<evidence type="ECO:0000256" key="9">
    <source>
        <dbReference type="ARBA" id="ARBA00022792"/>
    </source>
</evidence>
<evidence type="ECO:0000256" key="12">
    <source>
        <dbReference type="ARBA" id="ARBA00022989"/>
    </source>
</evidence>
<feature type="transmembrane region" description="Helical" evidence="18">
    <location>
        <begin position="7"/>
        <end position="27"/>
    </location>
</feature>
<dbReference type="PANTHER" id="PTHR46552">
    <property type="entry name" value="NADH-UBIQUINONE OXIDOREDUCTASE CHAIN 2"/>
    <property type="match status" value="1"/>
</dbReference>
<keyword evidence="7 18" id="KW-0679">Respiratory chain</keyword>
<dbReference type="AlphaFoldDB" id="A0A6G7GBJ5"/>
<keyword evidence="6" id="KW-0813">Transport</keyword>
<dbReference type="InterPro" id="IPR050175">
    <property type="entry name" value="Complex_I_Subunit_2"/>
</dbReference>
<keyword evidence="10 18" id="KW-1278">Translocase</keyword>
<proteinExistence type="inferred from homology"/>
<feature type="transmembrane region" description="Helical" evidence="18">
    <location>
        <begin position="279"/>
        <end position="302"/>
    </location>
</feature>
<dbReference type="EC" id="7.1.1.2" evidence="4 18"/>
<dbReference type="InterPro" id="IPR003917">
    <property type="entry name" value="NADH_UbQ_OxRdtase_chain2"/>
</dbReference>
<reference evidence="20" key="2">
    <citation type="journal article" date="2020" name="Int. J. Biol. Macromol.">
        <title>Five mitochondrial genomes of black fungus gnats (Sciaridae) and their phylogenetic implications.</title>
        <authorList>
            <person name="Miao X."/>
            <person name="Huang J."/>
            <person name="Menzel F."/>
            <person name="Wang Q."/>
            <person name="Wei Q."/>
            <person name="Lin X.-L."/>
            <person name="Wu H."/>
        </authorList>
    </citation>
    <scope>NUCLEOTIDE SEQUENCE</scope>
</reference>